<organism evidence="3 4">
    <name type="scientific">Torulaspora globosa</name>
    <dbReference type="NCBI Taxonomy" id="48254"/>
    <lineage>
        <taxon>Eukaryota</taxon>
        <taxon>Fungi</taxon>
        <taxon>Dikarya</taxon>
        <taxon>Ascomycota</taxon>
        <taxon>Saccharomycotina</taxon>
        <taxon>Saccharomycetes</taxon>
        <taxon>Saccharomycetales</taxon>
        <taxon>Saccharomycetaceae</taxon>
        <taxon>Torulaspora</taxon>
    </lineage>
</organism>
<dbReference type="InterPro" id="IPR013658">
    <property type="entry name" value="SGL"/>
</dbReference>
<dbReference type="Gene3D" id="2.120.10.30">
    <property type="entry name" value="TolB, C-terminal domain"/>
    <property type="match status" value="1"/>
</dbReference>
<dbReference type="Pfam" id="PF08450">
    <property type="entry name" value="SGL"/>
    <property type="match status" value="1"/>
</dbReference>
<feature type="domain" description="SMP-30/Gluconolactonase/LRE-like region" evidence="2">
    <location>
        <begin position="21"/>
        <end position="305"/>
    </location>
</feature>
<reference evidence="3 4" key="1">
    <citation type="submission" date="2020-06" db="EMBL/GenBank/DDBJ databases">
        <title>The yeast mating-type switching endonuclease HO is a domesticated member of an unorthodox homing genetic element family.</title>
        <authorList>
            <person name="Coughlan A.Y."/>
            <person name="Lombardi L."/>
            <person name="Braun-Galleani S."/>
            <person name="Martos A.R."/>
            <person name="Galeote V."/>
            <person name="Bigey F."/>
            <person name="Dequin S."/>
            <person name="Byrne K.P."/>
            <person name="Wolfe K.H."/>
        </authorList>
    </citation>
    <scope>NUCLEOTIDE SEQUENCE [LARGE SCALE GENOMIC DNA]</scope>
    <source>
        <strain evidence="3 4">CBS2947</strain>
    </source>
</reference>
<dbReference type="GO" id="GO:0005509">
    <property type="term" value="F:calcium ion binding"/>
    <property type="evidence" value="ECO:0007669"/>
    <property type="project" value="TreeGrafter"/>
</dbReference>
<proteinExistence type="inferred from homology"/>
<evidence type="ECO:0000256" key="1">
    <source>
        <dbReference type="ARBA" id="ARBA00008853"/>
    </source>
</evidence>
<dbReference type="InterPro" id="IPR011042">
    <property type="entry name" value="6-blade_b-propeller_TolB-like"/>
</dbReference>
<comment type="similarity">
    <text evidence="1">Belongs to the SMP-30/CGR1 family.</text>
</comment>
<dbReference type="Proteomes" id="UP000510647">
    <property type="component" value="Chromosome 4"/>
</dbReference>
<name>A0A7H9HST8_9SACH</name>
<dbReference type="GO" id="GO:0004341">
    <property type="term" value="F:gluconolactonase activity"/>
    <property type="evidence" value="ECO:0007669"/>
    <property type="project" value="TreeGrafter"/>
</dbReference>
<evidence type="ECO:0000259" key="2">
    <source>
        <dbReference type="Pfam" id="PF08450"/>
    </source>
</evidence>
<accession>A0A7H9HST8</accession>
<dbReference type="EMBL" id="CP059270">
    <property type="protein sequence ID" value="QLQ80420.1"/>
    <property type="molecule type" value="Genomic_DNA"/>
</dbReference>
<evidence type="ECO:0000313" key="4">
    <source>
        <dbReference type="Proteomes" id="UP000510647"/>
    </source>
</evidence>
<sequence length="351" mass="40106">MFESIDFTQIKPWYHVPDARLSEGITYVNETKTLVWVDIYKGEVHKVEHIRNPETSHDFIETGLDNYRAGAAIPYPYPDCSRESIGAVFPLVDQEEGDRINRVLFACKYGIGKASFASKEWEYIALYRDCPELDEERILRLRSNDGNVSPCGKYLYVGLMNDFDRPLRDEGCVVRVHLADRKVEMVWDRVKIPNGIHWDETGHIMYFTESLAYTIWQYNEKTREKTVLIDVKTANNQSFESPEPDGSAIDLLNHRLYVCVFSTAKIQEFSLKDGSLIKEYLLPPYTPRITSCAIAGNDLYVTTANESVELGPRACKDARGGSIYKLPNVVQVATPSTFLEFVSSKRQPVFD</sequence>
<keyword evidence="4" id="KW-1185">Reference proteome</keyword>
<dbReference type="OrthoDB" id="423498at2759"/>
<dbReference type="PANTHER" id="PTHR10907:SF47">
    <property type="entry name" value="REGUCALCIN"/>
    <property type="match status" value="1"/>
</dbReference>
<gene>
    <name evidence="3" type="ORF">HG537_0D04210</name>
</gene>
<evidence type="ECO:0000313" key="3">
    <source>
        <dbReference type="EMBL" id="QLQ80420.1"/>
    </source>
</evidence>
<dbReference type="SUPFAM" id="SSF63829">
    <property type="entry name" value="Calcium-dependent phosphotriesterase"/>
    <property type="match status" value="1"/>
</dbReference>
<dbReference type="AlphaFoldDB" id="A0A7H9HST8"/>
<protein>
    <recommendedName>
        <fullName evidence="2">SMP-30/Gluconolactonase/LRE-like region domain-containing protein</fullName>
    </recommendedName>
</protein>
<dbReference type="PANTHER" id="PTHR10907">
    <property type="entry name" value="REGUCALCIN"/>
    <property type="match status" value="1"/>
</dbReference>